<dbReference type="InterPro" id="IPR032675">
    <property type="entry name" value="LRR_dom_sf"/>
</dbReference>
<gene>
    <name evidence="2" type="ORF">NAEGRDRAFT_69737</name>
</gene>
<evidence type="ECO:0000313" key="3">
    <source>
        <dbReference type="Proteomes" id="UP000006671"/>
    </source>
</evidence>
<dbReference type="SUPFAM" id="SSF52047">
    <property type="entry name" value="RNI-like"/>
    <property type="match status" value="1"/>
</dbReference>
<dbReference type="OrthoDB" id="120976at2759"/>
<feature type="compositionally biased region" description="Basic and acidic residues" evidence="1">
    <location>
        <begin position="74"/>
        <end position="87"/>
    </location>
</feature>
<dbReference type="InParanoid" id="D2VLD1"/>
<reference evidence="2 3" key="1">
    <citation type="journal article" date="2010" name="Cell">
        <title>The genome of Naegleria gruberi illuminates early eukaryotic versatility.</title>
        <authorList>
            <person name="Fritz-Laylin L.K."/>
            <person name="Prochnik S.E."/>
            <person name="Ginger M.L."/>
            <person name="Dacks J.B."/>
            <person name="Carpenter M.L."/>
            <person name="Field M.C."/>
            <person name="Kuo A."/>
            <person name="Paredez A."/>
            <person name="Chapman J."/>
            <person name="Pham J."/>
            <person name="Shu S."/>
            <person name="Neupane R."/>
            <person name="Cipriano M."/>
            <person name="Mancuso J."/>
            <person name="Tu H."/>
            <person name="Salamov A."/>
            <person name="Lindquist E."/>
            <person name="Shapiro H."/>
            <person name="Lucas S."/>
            <person name="Grigoriev I.V."/>
            <person name="Cande W.Z."/>
            <person name="Fulton C."/>
            <person name="Rokhsar D.S."/>
            <person name="Dawson S.C."/>
        </authorList>
    </citation>
    <scope>NUCLEOTIDE SEQUENCE [LARGE SCALE GENOMIC DNA]</scope>
    <source>
        <strain evidence="2 3">NEG-M</strain>
    </source>
</reference>
<dbReference type="InterPro" id="IPR001611">
    <property type="entry name" value="Leu-rich_rpt"/>
</dbReference>
<feature type="region of interest" description="Disordered" evidence="1">
    <location>
        <begin position="44"/>
        <end position="87"/>
    </location>
</feature>
<dbReference type="InterPro" id="IPR053040">
    <property type="entry name" value="LRR-containing_protein_71"/>
</dbReference>
<protein>
    <submittedName>
        <fullName evidence="2">Predicted protein</fullName>
    </submittedName>
</protein>
<dbReference type="PANTHER" id="PTHR46984">
    <property type="entry name" value="LEUCINE-RICH REPEAT-CONTAINING PROTEIN 71"/>
    <property type="match status" value="1"/>
</dbReference>
<dbReference type="EMBL" id="GG738880">
    <property type="protein sequence ID" value="EFC42288.1"/>
    <property type="molecule type" value="Genomic_DNA"/>
</dbReference>
<dbReference type="SMART" id="SM00368">
    <property type="entry name" value="LRR_RI"/>
    <property type="match status" value="3"/>
</dbReference>
<sequence>MSSADIYVTTSDLKKDYMAFSFMCDRQPKEEVIYGIHHFIEGKENITTKEEDTPPPASEREYQGISDEEDEQDNESKKQASLELSETDKRNNVLKRMQVDSFSDLDSEEASKIQTEIVIYRSNPRLDIVDMVSLSKSITFVPFDFVNLKLISCGLSSASLRVLGLALTHKKTLRYLSVEMNPLKETHEARDDKLMHDIPALGKLYNTILPRVKEEPEEEKKKTVKKDKKAEEVSPEVKSFLEKYCGPNSSPFAPLFMTSAKYLSLRGNNLSDDDAVCIAELLKSDSEIFSLNLWGNRIGDVGGVALAKSLRTNQKLLSLSLAMNRIGDETFMEICKTMAPLDIYDENEFQTIRENAYLSFYGAQNIQRDQSTNSLLIPAVPPHLQPPETNDKKKKPPSKPVKVNPNEKELIEWDSKTSRYTYEEVVEPPKTLGVKTASKSNSKQNVTTVTEPKVAEPLKPIYKIPGNSLLRNINLSANIDVTDDGAQYFVDAPIGISSNLCRISLSDTSVSLPVFERLVSKLLSGKEE</sequence>
<dbReference type="GeneID" id="8851852"/>
<feature type="region of interest" description="Disordered" evidence="1">
    <location>
        <begin position="377"/>
        <end position="408"/>
    </location>
</feature>
<dbReference type="Proteomes" id="UP000006671">
    <property type="component" value="Unassembled WGS sequence"/>
</dbReference>
<dbReference type="OMA" id="YGIHHFI"/>
<accession>D2VLD1</accession>
<evidence type="ECO:0000313" key="2">
    <source>
        <dbReference type="EMBL" id="EFC42288.1"/>
    </source>
</evidence>
<evidence type="ECO:0000256" key="1">
    <source>
        <dbReference type="SAM" id="MobiDB-lite"/>
    </source>
</evidence>
<feature type="compositionally biased region" description="Basic and acidic residues" evidence="1">
    <location>
        <begin position="44"/>
        <end position="62"/>
    </location>
</feature>
<dbReference type="Gene3D" id="3.80.10.10">
    <property type="entry name" value="Ribonuclease Inhibitor"/>
    <property type="match status" value="1"/>
</dbReference>
<dbReference type="eggNOG" id="ENOG502RIM7">
    <property type="taxonomic scope" value="Eukaryota"/>
</dbReference>
<dbReference type="PANTHER" id="PTHR46984:SF1">
    <property type="entry name" value="LEUCINE-RICH REPEAT-CONTAINING PROTEIN 71"/>
    <property type="match status" value="1"/>
</dbReference>
<dbReference type="VEuPathDB" id="AmoebaDB:NAEGRDRAFT_69737"/>
<name>D2VLD1_NAEGR</name>
<organism evidence="3">
    <name type="scientific">Naegleria gruberi</name>
    <name type="common">Amoeba</name>
    <dbReference type="NCBI Taxonomy" id="5762"/>
    <lineage>
        <taxon>Eukaryota</taxon>
        <taxon>Discoba</taxon>
        <taxon>Heterolobosea</taxon>
        <taxon>Tetramitia</taxon>
        <taxon>Eutetramitia</taxon>
        <taxon>Vahlkampfiidae</taxon>
        <taxon>Naegleria</taxon>
    </lineage>
</organism>
<dbReference type="KEGG" id="ngr:NAEGRDRAFT_69737"/>
<proteinExistence type="predicted"/>
<dbReference type="RefSeq" id="XP_002675032.1">
    <property type="nucleotide sequence ID" value="XM_002674986.1"/>
</dbReference>
<dbReference type="AlphaFoldDB" id="D2VLD1"/>
<keyword evidence="3" id="KW-1185">Reference proteome</keyword>
<dbReference type="Pfam" id="PF13516">
    <property type="entry name" value="LRR_6"/>
    <property type="match status" value="3"/>
</dbReference>